<dbReference type="Pfam" id="PF01494">
    <property type="entry name" value="FAD_binding_3"/>
    <property type="match status" value="1"/>
</dbReference>
<dbReference type="Gene3D" id="3.50.50.60">
    <property type="entry name" value="FAD/NAD(P)-binding domain"/>
    <property type="match status" value="1"/>
</dbReference>
<dbReference type="InterPro" id="IPR036188">
    <property type="entry name" value="FAD/NAD-bd_sf"/>
</dbReference>
<reference evidence="3" key="1">
    <citation type="journal article" date="2019" name="Int. J. Syst. Evol. Microbiol.">
        <title>The Global Catalogue of Microorganisms (GCM) 10K type strain sequencing project: providing services to taxonomists for standard genome sequencing and annotation.</title>
        <authorList>
            <consortium name="The Broad Institute Genomics Platform"/>
            <consortium name="The Broad Institute Genome Sequencing Center for Infectious Disease"/>
            <person name="Wu L."/>
            <person name="Ma J."/>
        </authorList>
    </citation>
    <scope>NUCLEOTIDE SEQUENCE [LARGE SCALE GENOMIC DNA]</scope>
    <source>
        <strain evidence="3">KCTC 52925</strain>
    </source>
</reference>
<dbReference type="InterPro" id="IPR002938">
    <property type="entry name" value="FAD-bd"/>
</dbReference>
<accession>A0ABW5WYX3</accession>
<gene>
    <name evidence="2" type="ORF">ACFSYS_00440</name>
</gene>
<proteinExistence type="predicted"/>
<dbReference type="InterPro" id="IPR050407">
    <property type="entry name" value="Geranylgeranyl_reductase"/>
</dbReference>
<comment type="caution">
    <text evidence="2">The sequence shown here is derived from an EMBL/GenBank/DDBJ whole genome shotgun (WGS) entry which is preliminary data.</text>
</comment>
<evidence type="ECO:0000313" key="3">
    <source>
        <dbReference type="Proteomes" id="UP001597438"/>
    </source>
</evidence>
<dbReference type="EC" id="1.-.-.-" evidence="2"/>
<evidence type="ECO:0000313" key="2">
    <source>
        <dbReference type="EMBL" id="MFD2831732.1"/>
    </source>
</evidence>
<evidence type="ECO:0000259" key="1">
    <source>
        <dbReference type="Pfam" id="PF01494"/>
    </source>
</evidence>
<name>A0ABW5WYX3_9FLAO</name>
<dbReference type="EMBL" id="JBHUOJ010000001">
    <property type="protein sequence ID" value="MFD2831732.1"/>
    <property type="molecule type" value="Genomic_DNA"/>
</dbReference>
<dbReference type="PANTHER" id="PTHR42685">
    <property type="entry name" value="GERANYLGERANYL DIPHOSPHATE REDUCTASE"/>
    <property type="match status" value="1"/>
</dbReference>
<protein>
    <submittedName>
        <fullName evidence="2">NAD(P)/FAD-dependent oxidoreductase</fullName>
        <ecNumber evidence="2">1.-.-.-</ecNumber>
    </submittedName>
</protein>
<keyword evidence="3" id="KW-1185">Reference proteome</keyword>
<dbReference type="Proteomes" id="UP001597438">
    <property type="component" value="Unassembled WGS sequence"/>
</dbReference>
<organism evidence="2 3">
    <name type="scientific">Christiangramia antarctica</name>
    <dbReference type="NCBI Taxonomy" id="2058158"/>
    <lineage>
        <taxon>Bacteria</taxon>
        <taxon>Pseudomonadati</taxon>
        <taxon>Bacteroidota</taxon>
        <taxon>Flavobacteriia</taxon>
        <taxon>Flavobacteriales</taxon>
        <taxon>Flavobacteriaceae</taxon>
        <taxon>Christiangramia</taxon>
    </lineage>
</organism>
<sequence length="372" mass="42271">MNKKVAILGGGLAGLTAALHLSQNNISVSLFEKDPYPRHRVCGEYISNEIMPYLNELGVNLQAENPVLIDRLRFSNKSGKEICSPLKMGGLGISRYRLDYLLYQKAIESGCEVQHATITHVELKNDLFNISTEEEQFEDFDIVLGAFGKRSILDKNLNRKFFHENSGWLGVKAHYHNLDFPDNEVQLHNFNGGYCGLSKTETGAINACYLTSFKSFKKYRNTQDFKRSVLQVNPKLDAFFQNSEMIFDKELTIAQINFSKKSLVEAHILMVGDAAGLIHPLCGNGMAMAIHSAKIASEEILEFYKFDLSREELEHNFQKKWKMAFSSRMRYGRILQKLLLNDRLTSMSLNTLSAFPGMLPKIIKKTHGHYVQ</sequence>
<feature type="domain" description="FAD-binding" evidence="1">
    <location>
        <begin position="4"/>
        <end position="304"/>
    </location>
</feature>
<dbReference type="PANTHER" id="PTHR42685:SF22">
    <property type="entry name" value="CONDITIONED MEDIUM FACTOR RECEPTOR 1"/>
    <property type="match status" value="1"/>
</dbReference>
<dbReference type="RefSeq" id="WP_251741521.1">
    <property type="nucleotide sequence ID" value="NZ_JBHUOJ010000001.1"/>
</dbReference>
<dbReference type="GO" id="GO:0016491">
    <property type="term" value="F:oxidoreductase activity"/>
    <property type="evidence" value="ECO:0007669"/>
    <property type="project" value="UniProtKB-KW"/>
</dbReference>
<dbReference type="PRINTS" id="PR00420">
    <property type="entry name" value="RNGMNOXGNASE"/>
</dbReference>
<keyword evidence="2" id="KW-0560">Oxidoreductase</keyword>
<dbReference type="SUPFAM" id="SSF51905">
    <property type="entry name" value="FAD/NAD(P)-binding domain"/>
    <property type="match status" value="1"/>
</dbReference>